<reference evidence="3 4" key="1">
    <citation type="journal article" date="2019" name="Nat. Microbiol.">
        <title>Mediterranean grassland soil C-N compound turnover is dependent on rainfall and depth, and is mediated by genomically divergent microorganisms.</title>
        <authorList>
            <person name="Diamond S."/>
            <person name="Andeer P.F."/>
            <person name="Li Z."/>
            <person name="Crits-Christoph A."/>
            <person name="Burstein D."/>
            <person name="Anantharaman K."/>
            <person name="Lane K.R."/>
            <person name="Thomas B.C."/>
            <person name="Pan C."/>
            <person name="Northen T.R."/>
            <person name="Banfield J.F."/>
        </authorList>
    </citation>
    <scope>NUCLEOTIDE SEQUENCE [LARGE SCALE GENOMIC DNA]</scope>
    <source>
        <strain evidence="3">WS_3</strain>
    </source>
</reference>
<feature type="chain" id="PRO_5021714638" evidence="1">
    <location>
        <begin position="23"/>
        <end position="282"/>
    </location>
</feature>
<keyword evidence="1" id="KW-0732">Signal</keyword>
<dbReference type="InterPro" id="IPR025164">
    <property type="entry name" value="Toastrack_DUF4097"/>
</dbReference>
<dbReference type="AlphaFoldDB" id="A0A538SMV7"/>
<evidence type="ECO:0000313" key="3">
    <source>
        <dbReference type="EMBL" id="TMQ52687.1"/>
    </source>
</evidence>
<evidence type="ECO:0000259" key="2">
    <source>
        <dbReference type="Pfam" id="PF13349"/>
    </source>
</evidence>
<dbReference type="Proteomes" id="UP000320184">
    <property type="component" value="Unassembled WGS sequence"/>
</dbReference>
<proteinExistence type="predicted"/>
<sequence length="282" mass="29543">MRTHIAGLAAAGLLSWAGLAAADQWDRSFKVTGKPAVRIETDEGSIRVSAWDRPEVALHVATRGWRIAPSGVTVSARQAGERIELIARTPRFEWNLWGGRSLEITVHVPRQSDLEVQAGDGSIRIEPVAGEIRARSGDGAITASGLRGRIALHTGDGPIEAVALDGELTATTGDGRIRVAGRFVGLDLGSGDGSLEAEVTAGSRMERPWSLHTGDGSMELRLPADLAADLDAHTGDGAINLGMPVVVSGALSRSRIHAALNGGGPLLRLWSGDGSIRIDAAR</sequence>
<evidence type="ECO:0000256" key="1">
    <source>
        <dbReference type="SAM" id="SignalP"/>
    </source>
</evidence>
<organism evidence="3 4">
    <name type="scientific">Eiseniibacteriota bacterium</name>
    <dbReference type="NCBI Taxonomy" id="2212470"/>
    <lineage>
        <taxon>Bacteria</taxon>
        <taxon>Candidatus Eiseniibacteriota</taxon>
    </lineage>
</organism>
<gene>
    <name evidence="3" type="ORF">E6K73_02310</name>
</gene>
<evidence type="ECO:0000313" key="4">
    <source>
        <dbReference type="Proteomes" id="UP000320184"/>
    </source>
</evidence>
<feature type="signal peptide" evidence="1">
    <location>
        <begin position="1"/>
        <end position="22"/>
    </location>
</feature>
<feature type="domain" description="DUF4097" evidence="2">
    <location>
        <begin position="78"/>
        <end position="243"/>
    </location>
</feature>
<name>A0A538SMV7_UNCEI</name>
<dbReference type="EMBL" id="VBOT01000029">
    <property type="protein sequence ID" value="TMQ52687.1"/>
    <property type="molecule type" value="Genomic_DNA"/>
</dbReference>
<comment type="caution">
    <text evidence="3">The sequence shown here is derived from an EMBL/GenBank/DDBJ whole genome shotgun (WGS) entry which is preliminary data.</text>
</comment>
<protein>
    <submittedName>
        <fullName evidence="3">DUF4097 domain-containing protein</fullName>
    </submittedName>
</protein>
<accession>A0A538SMV7</accession>
<dbReference type="Pfam" id="PF13349">
    <property type="entry name" value="DUF4097"/>
    <property type="match status" value="1"/>
</dbReference>